<evidence type="ECO:0000313" key="3">
    <source>
        <dbReference type="Proteomes" id="UP000270616"/>
    </source>
</evidence>
<sequence>MTSRAWRVVGATGFVGSAVTQRLRADGHTVQAVSAPRLSSGARTVHHLLGRARDLESVIDYLADSFAGADIVVNAAGIAAPDGKDQDALVGANAMLPVLILAAAERTGVKRVVHISSAAVQGKTHFLDETSRTTPFSPYSYSKALGESALQRLAAREDRPTHPELVILRATSVQGRGRATTKRLAAFASSPLCSVAGDGTAHTPVTSVDALAEFTVTVGSHRGEVPQIVLLPWEGATTSSILRDAGRRNPIKLPTVLCCAAVATGYVLSGLAQNRWHGAVRRIEVTWFGQNQVPGWGQEQGLLPTPRISELLRSVHLDRA</sequence>
<dbReference type="GO" id="GO:0004029">
    <property type="term" value="F:aldehyde dehydrogenase (NAD+) activity"/>
    <property type="evidence" value="ECO:0007669"/>
    <property type="project" value="TreeGrafter"/>
</dbReference>
<gene>
    <name evidence="2" type="ORF">EDL96_07850</name>
</gene>
<dbReference type="EMBL" id="RKMF01000009">
    <property type="protein sequence ID" value="ROZ63017.1"/>
    <property type="molecule type" value="Genomic_DNA"/>
</dbReference>
<protein>
    <submittedName>
        <fullName evidence="2">SDR family oxidoreductase</fullName>
    </submittedName>
</protein>
<feature type="domain" description="NAD-dependent epimerase/dehydratase" evidence="1">
    <location>
        <begin position="8"/>
        <end position="227"/>
    </location>
</feature>
<proteinExistence type="predicted"/>
<dbReference type="PANTHER" id="PTHR48079">
    <property type="entry name" value="PROTEIN YEEZ"/>
    <property type="match status" value="1"/>
</dbReference>
<dbReference type="OrthoDB" id="9772485at2"/>
<keyword evidence="3" id="KW-1185">Reference proteome</keyword>
<dbReference type="GO" id="GO:0005737">
    <property type="term" value="C:cytoplasm"/>
    <property type="evidence" value="ECO:0007669"/>
    <property type="project" value="TreeGrafter"/>
</dbReference>
<dbReference type="PANTHER" id="PTHR48079:SF6">
    <property type="entry name" value="NAD(P)-BINDING DOMAIN-CONTAINING PROTEIN-RELATED"/>
    <property type="match status" value="1"/>
</dbReference>
<accession>A0A3N3ZPQ6</accession>
<evidence type="ECO:0000313" key="2">
    <source>
        <dbReference type="EMBL" id="ROZ63017.1"/>
    </source>
</evidence>
<dbReference type="InterPro" id="IPR001509">
    <property type="entry name" value="Epimerase_deHydtase"/>
</dbReference>
<dbReference type="Gene3D" id="3.40.50.720">
    <property type="entry name" value="NAD(P)-binding Rossmann-like Domain"/>
    <property type="match status" value="1"/>
</dbReference>
<reference evidence="2 3" key="1">
    <citation type="submission" date="2018-10" db="EMBL/GenBank/DDBJ databases">
        <title>Kocuria sp. M5W7-7, whole genome shotgun sequence.</title>
        <authorList>
            <person name="Tuo L."/>
        </authorList>
    </citation>
    <scope>NUCLEOTIDE SEQUENCE [LARGE SCALE GENOMIC DNA]</scope>
    <source>
        <strain evidence="2 3">M5W7-7</strain>
    </source>
</reference>
<dbReference type="AlphaFoldDB" id="A0A3N3ZPQ6"/>
<organism evidence="2 3">
    <name type="scientific">Kocuria soli</name>
    <dbReference type="NCBI Taxonomy" id="2485125"/>
    <lineage>
        <taxon>Bacteria</taxon>
        <taxon>Bacillati</taxon>
        <taxon>Actinomycetota</taxon>
        <taxon>Actinomycetes</taxon>
        <taxon>Micrococcales</taxon>
        <taxon>Micrococcaceae</taxon>
        <taxon>Kocuria</taxon>
    </lineage>
</organism>
<dbReference type="Pfam" id="PF01370">
    <property type="entry name" value="Epimerase"/>
    <property type="match status" value="1"/>
</dbReference>
<dbReference type="RefSeq" id="WP_123825235.1">
    <property type="nucleotide sequence ID" value="NZ_RKMF01000009.1"/>
</dbReference>
<name>A0A3N3ZPQ6_9MICC</name>
<evidence type="ECO:0000259" key="1">
    <source>
        <dbReference type="Pfam" id="PF01370"/>
    </source>
</evidence>
<dbReference type="Proteomes" id="UP000270616">
    <property type="component" value="Unassembled WGS sequence"/>
</dbReference>
<comment type="caution">
    <text evidence="2">The sequence shown here is derived from an EMBL/GenBank/DDBJ whole genome shotgun (WGS) entry which is preliminary data.</text>
</comment>
<dbReference type="SUPFAM" id="SSF51735">
    <property type="entry name" value="NAD(P)-binding Rossmann-fold domains"/>
    <property type="match status" value="1"/>
</dbReference>
<dbReference type="InterPro" id="IPR051783">
    <property type="entry name" value="NAD(P)-dependent_oxidoreduct"/>
</dbReference>
<dbReference type="InterPro" id="IPR036291">
    <property type="entry name" value="NAD(P)-bd_dom_sf"/>
</dbReference>